<comment type="caution">
    <text evidence="2">The sequence shown here is derived from an EMBL/GenBank/DDBJ whole genome shotgun (WGS) entry which is preliminary data.</text>
</comment>
<dbReference type="AlphaFoldDB" id="A0A317DWT1"/>
<evidence type="ECO:0000256" key="1">
    <source>
        <dbReference type="SAM" id="MobiDB-lite"/>
    </source>
</evidence>
<proteinExistence type="predicted"/>
<accession>A0A317DWT1</accession>
<evidence type="ECO:0000313" key="3">
    <source>
        <dbReference type="Proteomes" id="UP000246050"/>
    </source>
</evidence>
<dbReference type="Proteomes" id="UP000246050">
    <property type="component" value="Unassembled WGS sequence"/>
</dbReference>
<protein>
    <recommendedName>
        <fullName evidence="4">Rho termination factor N-terminal domain-containing protein</fullName>
    </recommendedName>
</protein>
<evidence type="ECO:0000313" key="2">
    <source>
        <dbReference type="EMBL" id="PWR17403.1"/>
    </source>
</evidence>
<name>A0A317DWT1_9ACTN</name>
<evidence type="ECO:0008006" key="4">
    <source>
        <dbReference type="Google" id="ProtNLM"/>
    </source>
</evidence>
<organism evidence="2 3">
    <name type="scientific">Micromonospora sicca</name>
    <dbReference type="NCBI Taxonomy" id="2202420"/>
    <lineage>
        <taxon>Bacteria</taxon>
        <taxon>Bacillati</taxon>
        <taxon>Actinomycetota</taxon>
        <taxon>Actinomycetes</taxon>
        <taxon>Micromonosporales</taxon>
        <taxon>Micromonosporaceae</taxon>
        <taxon>Micromonospora</taxon>
    </lineage>
</organism>
<reference evidence="2 3" key="1">
    <citation type="submission" date="2018-05" db="EMBL/GenBank/DDBJ databases">
        <title>Micromonosporas from Atacama Desert.</title>
        <authorList>
            <person name="Carro L."/>
            <person name="Golinska P."/>
            <person name="Klenk H.-P."/>
            <person name="Goodfellow M."/>
        </authorList>
    </citation>
    <scope>NUCLEOTIDE SEQUENCE [LARGE SCALE GENOMIC DNA]</scope>
    <source>
        <strain evidence="2 3">4G51</strain>
    </source>
</reference>
<dbReference type="RefSeq" id="WP_109799615.1">
    <property type="nucleotide sequence ID" value="NZ_JAXOTQ010000006.1"/>
</dbReference>
<dbReference type="EMBL" id="QGKS01000048">
    <property type="protein sequence ID" value="PWR17403.1"/>
    <property type="molecule type" value="Genomic_DNA"/>
</dbReference>
<feature type="compositionally biased region" description="Basic and acidic residues" evidence="1">
    <location>
        <begin position="1"/>
        <end position="11"/>
    </location>
</feature>
<dbReference type="OrthoDB" id="3401824at2"/>
<gene>
    <name evidence="2" type="ORF">DKT69_00410</name>
</gene>
<feature type="region of interest" description="Disordered" evidence="1">
    <location>
        <begin position="1"/>
        <end position="65"/>
    </location>
</feature>
<sequence length="65" mass="6959">MTTGQLRKEAQRAGIDNTDQMNKAEMIDALGGSTNVNRGGGQTQKDPKPKGVSPQDYKNLPGNQT</sequence>